<name>A0A6B8KD12_9HYPH</name>
<evidence type="ECO:0000256" key="1">
    <source>
        <dbReference type="SAM" id="MobiDB-lite"/>
    </source>
</evidence>
<feature type="compositionally biased region" description="Basic residues" evidence="1">
    <location>
        <begin position="111"/>
        <end position="125"/>
    </location>
</feature>
<keyword evidence="3" id="KW-1185">Reference proteome</keyword>
<dbReference type="KEGG" id="mhey:H2LOC_010705"/>
<proteinExistence type="predicted"/>
<evidence type="ECO:0000313" key="2">
    <source>
        <dbReference type="EMBL" id="QGM46126.1"/>
    </source>
</evidence>
<evidence type="ECO:0000313" key="3">
    <source>
        <dbReference type="Proteomes" id="UP000309061"/>
    </source>
</evidence>
<dbReference type="RefSeq" id="WP_136496382.1">
    <property type="nucleotide sequence ID" value="NZ_CP046052.1"/>
</dbReference>
<feature type="compositionally biased region" description="Basic and acidic residues" evidence="1">
    <location>
        <begin position="96"/>
        <end position="110"/>
    </location>
</feature>
<dbReference type="AlphaFoldDB" id="A0A6B8KD12"/>
<reference evidence="2 3" key="1">
    <citation type="submission" date="2019-11" db="EMBL/GenBank/DDBJ databases">
        <title>The genome sequence of Methylocystis heyeri.</title>
        <authorList>
            <person name="Oshkin I.Y."/>
            <person name="Miroshnikov K."/>
            <person name="Dedysh S.N."/>
        </authorList>
    </citation>
    <scope>NUCLEOTIDE SEQUENCE [LARGE SCALE GENOMIC DNA]</scope>
    <source>
        <strain evidence="2 3">H2</strain>
    </source>
</reference>
<organism evidence="2 3">
    <name type="scientific">Methylocystis heyeri</name>
    <dbReference type="NCBI Taxonomy" id="391905"/>
    <lineage>
        <taxon>Bacteria</taxon>
        <taxon>Pseudomonadati</taxon>
        <taxon>Pseudomonadota</taxon>
        <taxon>Alphaproteobacteria</taxon>
        <taxon>Hyphomicrobiales</taxon>
        <taxon>Methylocystaceae</taxon>
        <taxon>Methylocystis</taxon>
    </lineage>
</organism>
<feature type="region of interest" description="Disordered" evidence="1">
    <location>
        <begin position="96"/>
        <end position="141"/>
    </location>
</feature>
<gene>
    <name evidence="2" type="ORF">H2LOC_010705</name>
</gene>
<protein>
    <submittedName>
        <fullName evidence="2">Uncharacterized protein</fullName>
    </submittedName>
</protein>
<dbReference type="Proteomes" id="UP000309061">
    <property type="component" value="Chromosome"/>
</dbReference>
<dbReference type="EMBL" id="CP046052">
    <property type="protein sequence ID" value="QGM46126.1"/>
    <property type="molecule type" value="Genomic_DNA"/>
</dbReference>
<sequence>MKKGLYVLFVAAMAATIFAVGWVKGLSEGMADSPAKVAAKLAEDASKEQAAFVTSEVTKLEKSLATCTAELSAKNVNGLLLPPMPQEPLAPMKFLIPEERSESSMRPEHKQKLRPAHRAKPKPKRPAAQPADLPAIEGGLP</sequence>
<accession>A0A6B8KD12</accession>